<gene>
    <name evidence="2" type="ORF">SDC9_170070</name>
</gene>
<accession>A0A645G718</accession>
<sequence>MQVYIAGKSAAYEPVVYSTQNSDLSGNQWSTNLVYDDDTATWMEYTKKHSSNDSRVGYSLAGLNGVEGGYDELKDTMESSDLWQPVDETPDAEAPAETPAPVTEG</sequence>
<name>A0A645G718_9ZZZZ</name>
<evidence type="ECO:0000313" key="2">
    <source>
        <dbReference type="EMBL" id="MPN22687.1"/>
    </source>
</evidence>
<organism evidence="2">
    <name type="scientific">bioreactor metagenome</name>
    <dbReference type="NCBI Taxonomy" id="1076179"/>
    <lineage>
        <taxon>unclassified sequences</taxon>
        <taxon>metagenomes</taxon>
        <taxon>ecological metagenomes</taxon>
    </lineage>
</organism>
<dbReference type="Gene3D" id="3.30.1690.20">
    <property type="match status" value="1"/>
</dbReference>
<feature type="compositionally biased region" description="Low complexity" evidence="1">
    <location>
        <begin position="92"/>
        <end position="105"/>
    </location>
</feature>
<feature type="region of interest" description="Disordered" evidence="1">
    <location>
        <begin position="70"/>
        <end position="105"/>
    </location>
</feature>
<protein>
    <submittedName>
        <fullName evidence="2">Uncharacterized protein</fullName>
    </submittedName>
</protein>
<dbReference type="AlphaFoldDB" id="A0A645G718"/>
<reference evidence="2" key="1">
    <citation type="submission" date="2019-08" db="EMBL/GenBank/DDBJ databases">
        <authorList>
            <person name="Kucharzyk K."/>
            <person name="Murdoch R.W."/>
            <person name="Higgins S."/>
            <person name="Loffler F."/>
        </authorList>
    </citation>
    <scope>NUCLEOTIDE SEQUENCE</scope>
</reference>
<proteinExistence type="predicted"/>
<comment type="caution">
    <text evidence="2">The sequence shown here is derived from an EMBL/GenBank/DDBJ whole genome shotgun (WGS) entry which is preliminary data.</text>
</comment>
<dbReference type="EMBL" id="VSSQ01070976">
    <property type="protein sequence ID" value="MPN22687.1"/>
    <property type="molecule type" value="Genomic_DNA"/>
</dbReference>
<evidence type="ECO:0000256" key="1">
    <source>
        <dbReference type="SAM" id="MobiDB-lite"/>
    </source>
</evidence>